<dbReference type="Pfam" id="PF13416">
    <property type="entry name" value="SBP_bac_8"/>
    <property type="match status" value="1"/>
</dbReference>
<gene>
    <name evidence="1" type="ORF">C4N26_03020</name>
</gene>
<dbReference type="RefSeq" id="WP_158400267.1">
    <property type="nucleotide sequence ID" value="NZ_PRLB01000001.1"/>
</dbReference>
<dbReference type="Gene3D" id="3.40.190.10">
    <property type="entry name" value="Periplasmic binding protein-like II"/>
    <property type="match status" value="1"/>
</dbReference>
<dbReference type="Proteomes" id="UP000251144">
    <property type="component" value="Unassembled WGS sequence"/>
</dbReference>
<accession>A0A329U3J5</accession>
<dbReference type="PANTHER" id="PTHR43649:SF12">
    <property type="entry name" value="DIACETYLCHITOBIOSE BINDING PROTEIN DASA"/>
    <property type="match status" value="1"/>
</dbReference>
<evidence type="ECO:0000313" key="2">
    <source>
        <dbReference type="Proteomes" id="UP000251144"/>
    </source>
</evidence>
<dbReference type="AlphaFoldDB" id="A0A329U3J5"/>
<dbReference type="InterPro" id="IPR050490">
    <property type="entry name" value="Bact_solute-bd_prot1"/>
</dbReference>
<name>A0A329U3J5_9FIRM</name>
<dbReference type="EMBL" id="PRLB01000001">
    <property type="protein sequence ID" value="RAW55975.1"/>
    <property type="molecule type" value="Genomic_DNA"/>
</dbReference>
<sequence length="432" mass="48854">MSRYWKAALPFLLAAVIILAAASRPVVLHIGFPCDSYWNVPGENYYTFIDAAIEKFEAEHPSVKVEYTSGIRVEDYTEWLSGQYLLGQEPDVMVILPEDLVIFSDTASLRELDPFMKQDPEADLSGFYPAALQAGADKGKQYALPLECVPQMMFINKTLLQKEHIRIPDNDWTWDEFYSLCEQLTRDTDGDGIVDQFGVYDYGWEEALVANGCSLFSEDGQHCLLNQSAQESAMQFARKIYQLNAGTDLSEKTFDEGRVAFRPMLFSEYRSYEPYPWRIKRSSNFEWDCIAMPSGTSVGGGNYSRLSTLMLGISQRTKHSRLSWELLKTIACTEEMQTMVYTELSGVSALHSVTESDEVARLLQLDSQDTASRGMSTLPAIMEDTLATPRFARYHQAMESADRLITEAMSADKNFELQLLQIQQQLDVALTS</sequence>
<proteinExistence type="predicted"/>
<dbReference type="SUPFAM" id="SSF53850">
    <property type="entry name" value="Periplasmic binding protein-like II"/>
    <property type="match status" value="1"/>
</dbReference>
<organism evidence="1 2">
    <name type="scientific">Faecalibacterium prausnitzii</name>
    <dbReference type="NCBI Taxonomy" id="853"/>
    <lineage>
        <taxon>Bacteria</taxon>
        <taxon>Bacillati</taxon>
        <taxon>Bacillota</taxon>
        <taxon>Clostridia</taxon>
        <taxon>Eubacteriales</taxon>
        <taxon>Oscillospiraceae</taxon>
        <taxon>Faecalibacterium</taxon>
    </lineage>
</organism>
<comment type="caution">
    <text evidence="1">The sequence shown here is derived from an EMBL/GenBank/DDBJ whole genome shotgun (WGS) entry which is preliminary data.</text>
</comment>
<reference evidence="1 2" key="1">
    <citation type="submission" date="2018-02" db="EMBL/GenBank/DDBJ databases">
        <title>Complete genome sequencing of Faecalibacterium prausnitzii strains isolated from the human gut.</title>
        <authorList>
            <person name="Fitzgerald B.C."/>
            <person name="Shkoporov A.N."/>
            <person name="Ross P.R."/>
            <person name="Hill C."/>
        </authorList>
    </citation>
    <scope>NUCLEOTIDE SEQUENCE [LARGE SCALE GENOMIC DNA]</scope>
    <source>
        <strain evidence="1 2">APC942/32-1</strain>
    </source>
</reference>
<evidence type="ECO:0000313" key="1">
    <source>
        <dbReference type="EMBL" id="RAW55975.1"/>
    </source>
</evidence>
<dbReference type="InterPro" id="IPR006059">
    <property type="entry name" value="SBP"/>
</dbReference>
<protein>
    <submittedName>
        <fullName evidence="1">Sugar ABC transporter substrate-binding protein</fullName>
    </submittedName>
</protein>
<dbReference type="PANTHER" id="PTHR43649">
    <property type="entry name" value="ARABINOSE-BINDING PROTEIN-RELATED"/>
    <property type="match status" value="1"/>
</dbReference>
<dbReference type="OrthoDB" id="362670at2"/>